<accession>A0A1N7H2E5</accession>
<evidence type="ECO:0000313" key="14">
    <source>
        <dbReference type="Proteomes" id="UP000186218"/>
    </source>
</evidence>
<dbReference type="Pfam" id="PF17946">
    <property type="entry name" value="RecC_C"/>
    <property type="match status" value="1"/>
</dbReference>
<keyword evidence="14" id="KW-1185">Reference proteome</keyword>
<evidence type="ECO:0000256" key="3">
    <source>
        <dbReference type="ARBA" id="ARBA00022763"/>
    </source>
</evidence>
<protein>
    <recommendedName>
        <fullName evidence="10">RecBCD enzyme subunit RecC</fullName>
    </recommendedName>
    <alternativeName>
        <fullName evidence="10">Exonuclease V subunit RecC</fullName>
        <shortName evidence="10">ExoV subunit RecC</shortName>
    </alternativeName>
    <alternativeName>
        <fullName evidence="10">Helicase/nuclease RecBCD subunit RecC</fullName>
    </alternativeName>
</protein>
<evidence type="ECO:0000313" key="13">
    <source>
        <dbReference type="EMBL" id="SIS19005.1"/>
    </source>
</evidence>
<dbReference type="EMBL" id="FTNT01000011">
    <property type="protein sequence ID" value="SIS19005.1"/>
    <property type="molecule type" value="Genomic_DNA"/>
</dbReference>
<keyword evidence="2 10" id="KW-0547">Nucleotide-binding</keyword>
<dbReference type="PANTHER" id="PTHR30591:SF1">
    <property type="entry name" value="RECBCD ENZYME SUBUNIT RECC"/>
    <property type="match status" value="1"/>
</dbReference>
<evidence type="ECO:0000256" key="9">
    <source>
        <dbReference type="ARBA" id="ARBA00023204"/>
    </source>
</evidence>
<feature type="domain" description="RecC C-terminal" evidence="12">
    <location>
        <begin position="819"/>
        <end position="1043"/>
    </location>
</feature>
<comment type="miscellaneous">
    <text evidence="10">In the RecBCD complex, RecB has a slow 3'-5' helicase, an exonuclease activity and loads RecA onto ssDNA, RecD has a fast 5'-3' helicase activity, while RecC stimulates the ATPase and processivity of the RecB helicase and contributes to recognition of the Chi site.</text>
</comment>
<dbReference type="PIRSF" id="PIRSF000980">
    <property type="entry name" value="RecC"/>
    <property type="match status" value="1"/>
</dbReference>
<evidence type="ECO:0000256" key="5">
    <source>
        <dbReference type="ARBA" id="ARBA00022806"/>
    </source>
</evidence>
<evidence type="ECO:0000256" key="10">
    <source>
        <dbReference type="HAMAP-Rule" id="MF_01486"/>
    </source>
</evidence>
<evidence type="ECO:0000256" key="7">
    <source>
        <dbReference type="ARBA" id="ARBA00022840"/>
    </source>
</evidence>
<evidence type="ECO:0000256" key="2">
    <source>
        <dbReference type="ARBA" id="ARBA00022741"/>
    </source>
</evidence>
<dbReference type="NCBIfam" id="TIGR01450">
    <property type="entry name" value="recC"/>
    <property type="match status" value="1"/>
</dbReference>
<dbReference type="SUPFAM" id="SSF52540">
    <property type="entry name" value="P-loop containing nucleoside triphosphate hydrolases"/>
    <property type="match status" value="2"/>
</dbReference>
<keyword evidence="5 10" id="KW-0347">Helicase</keyword>
<feature type="region of interest" description="Disordered" evidence="11">
    <location>
        <begin position="349"/>
        <end position="371"/>
    </location>
</feature>
<evidence type="ECO:0000256" key="4">
    <source>
        <dbReference type="ARBA" id="ARBA00022801"/>
    </source>
</evidence>
<comment type="subunit">
    <text evidence="10">Heterotrimer of RecB, RecC and RecD. All subunits contribute to DNA-binding.</text>
</comment>
<gene>
    <name evidence="10" type="primary">recC</name>
    <name evidence="13" type="ORF">SAMN05445060_3415</name>
</gene>
<dbReference type="GO" id="GO:0003678">
    <property type="term" value="F:DNA helicase activity"/>
    <property type="evidence" value="ECO:0007669"/>
    <property type="project" value="UniProtKB-UniRule"/>
</dbReference>
<keyword evidence="1 10" id="KW-0540">Nuclease</keyword>
<reference evidence="13 14" key="1">
    <citation type="submission" date="2017-01" db="EMBL/GenBank/DDBJ databases">
        <authorList>
            <person name="Mah S.A."/>
            <person name="Swanson W.J."/>
            <person name="Moy G.W."/>
            <person name="Vacquier V.D."/>
        </authorList>
    </citation>
    <scope>NUCLEOTIDE SEQUENCE [LARGE SCALE GENOMIC DNA]</scope>
    <source>
        <strain evidence="13 14">CPCC 203464</strain>
    </source>
</reference>
<proteinExistence type="inferred from homology"/>
<dbReference type="OrthoDB" id="9762834at2"/>
<evidence type="ECO:0000256" key="11">
    <source>
        <dbReference type="SAM" id="MobiDB-lite"/>
    </source>
</evidence>
<dbReference type="SUPFAM" id="SSF52980">
    <property type="entry name" value="Restriction endonuclease-like"/>
    <property type="match status" value="1"/>
</dbReference>
<dbReference type="Gene3D" id="1.10.10.990">
    <property type="match status" value="1"/>
</dbReference>
<name>A0A1N7H2E5_9NOCA</name>
<comment type="function">
    <text evidence="10">A helicase/nuclease that prepares dsDNA breaks (DSB) for recombinational DNA repair. Binds to DSBs and unwinds DNA via a highly rapid and processive ATP-dependent bidirectional helicase activity. Unwinds dsDNA until it encounters a Chi (crossover hotspot instigator) sequence from the 3' direction. Cuts ssDNA a few nucleotides 3' to the Chi site. The properties and activities of the enzyme are changed at Chi. The Chi-altered holoenzyme produces a long 3'-ssDNA overhang and facilitates RecA-binding to the ssDNA for homologous DNA recombination and repair. Holoenzyme degrades any linearized DNA that is unable to undergo homologous recombination. In the holoenzyme this subunit recognizes the wild-type Chi sequence, and when added to isolated RecB increases its ATP-dependent helicase processivity.</text>
</comment>
<dbReference type="InterPro" id="IPR013986">
    <property type="entry name" value="DExx_box_DNA_helicase_dom_sf"/>
</dbReference>
<dbReference type="InterPro" id="IPR006697">
    <property type="entry name" value="RecC"/>
</dbReference>
<dbReference type="PANTHER" id="PTHR30591">
    <property type="entry name" value="RECBCD ENZYME SUBUNIT RECC"/>
    <property type="match status" value="1"/>
</dbReference>
<dbReference type="Pfam" id="PF04257">
    <property type="entry name" value="Exonuc_V_gamma"/>
    <property type="match status" value="1"/>
</dbReference>
<keyword evidence="7 10" id="KW-0067">ATP-binding</keyword>
<dbReference type="GO" id="GO:0000724">
    <property type="term" value="P:double-strand break repair via homologous recombination"/>
    <property type="evidence" value="ECO:0007669"/>
    <property type="project" value="UniProtKB-UniRule"/>
</dbReference>
<dbReference type="Proteomes" id="UP000186218">
    <property type="component" value="Unassembled WGS sequence"/>
</dbReference>
<keyword evidence="6 10" id="KW-0269">Exonuclease</keyword>
<keyword evidence="8 10" id="KW-0238">DNA-binding</keyword>
<dbReference type="HAMAP" id="MF_01486">
    <property type="entry name" value="RecC"/>
    <property type="match status" value="1"/>
</dbReference>
<dbReference type="Gene3D" id="1.10.10.160">
    <property type="match status" value="1"/>
</dbReference>
<evidence type="ECO:0000256" key="1">
    <source>
        <dbReference type="ARBA" id="ARBA00022722"/>
    </source>
</evidence>
<organism evidence="13 14">
    <name type="scientific">Williamsia sterculiae</name>
    <dbReference type="NCBI Taxonomy" id="1344003"/>
    <lineage>
        <taxon>Bacteria</taxon>
        <taxon>Bacillati</taxon>
        <taxon>Actinomycetota</taxon>
        <taxon>Actinomycetes</taxon>
        <taxon>Mycobacteriales</taxon>
        <taxon>Nocardiaceae</taxon>
        <taxon>Williamsia</taxon>
    </lineage>
</organism>
<comment type="similarity">
    <text evidence="10">Belongs to the RecC family.</text>
</comment>
<evidence type="ECO:0000256" key="6">
    <source>
        <dbReference type="ARBA" id="ARBA00022839"/>
    </source>
</evidence>
<feature type="region of interest" description="Disordered" evidence="11">
    <location>
        <begin position="684"/>
        <end position="703"/>
    </location>
</feature>
<keyword evidence="3 10" id="KW-0227">DNA damage</keyword>
<keyword evidence="4 10" id="KW-0378">Hydrolase</keyword>
<dbReference type="Gene3D" id="3.40.50.300">
    <property type="entry name" value="P-loop containing nucleotide triphosphate hydrolases"/>
    <property type="match status" value="2"/>
</dbReference>
<evidence type="ECO:0000259" key="12">
    <source>
        <dbReference type="Pfam" id="PF17946"/>
    </source>
</evidence>
<dbReference type="Gene3D" id="3.40.50.10930">
    <property type="match status" value="1"/>
</dbReference>
<dbReference type="GO" id="GO:0005524">
    <property type="term" value="F:ATP binding"/>
    <property type="evidence" value="ECO:0007669"/>
    <property type="project" value="UniProtKB-UniRule"/>
</dbReference>
<dbReference type="AlphaFoldDB" id="A0A1N7H2E5"/>
<evidence type="ECO:0000256" key="8">
    <source>
        <dbReference type="ARBA" id="ARBA00023125"/>
    </source>
</evidence>
<keyword evidence="9 10" id="KW-0234">DNA repair</keyword>
<dbReference type="STRING" id="1344003.SAMN05445060_3415"/>
<dbReference type="GO" id="GO:0003677">
    <property type="term" value="F:DNA binding"/>
    <property type="evidence" value="ECO:0007669"/>
    <property type="project" value="UniProtKB-UniRule"/>
</dbReference>
<dbReference type="InterPro" id="IPR027417">
    <property type="entry name" value="P-loop_NTPase"/>
</dbReference>
<dbReference type="GO" id="GO:0009338">
    <property type="term" value="C:exodeoxyribonuclease V complex"/>
    <property type="evidence" value="ECO:0007669"/>
    <property type="project" value="InterPro"/>
</dbReference>
<sequence>MFILHRAERTDTLVDVLAEVVADPLEDPFAPEVVAVPARGVERWLRQSLATRLGVPQGNVSGAGVAANIDFPSPVELTDRITAELRGFTTSDRPDGTADPWTGTALLWQVLAAIDRVAGDPQCAVLARHIGRRPDGGADPRRSGRRFATAARLATVFRGYAAQRPAMLVDWAAGFDGDGLGGELDPDLRWQPHLWRSIRTATGVPSPAEELDALCERLILTPEAVSLPARLAVFGPTRLAVEQLRILDAVGAHRDVHLLIPHPSDALWRSVDADIARLTGDGVAVGSMRRKDFRTSPVAHPLLAGLSRDVRELQARLSGLIDRDHHHATVEHATATSGGGVLHRLQDGLRRDDPQPVDTATAPDTTLGVHACHGPDRQVQVMRERLLRLFADDPTLEPRDVIIMCPDVETYAPLIRAAFGAPSAKHPGHAVRVRLADRDLRQTNAILDVVATVVRLATARVTATELLDLAGREPVRHRFGFTDDDLQTMTDWVAETNIRWALDDVQRRSHGLPGFPQNTVDTGLDRVLLGVSADETELAWLGLALPLDDVESTDIDLAGRFAEFVARLQHLVAVLRGVQPVADWAGHLEQVVGELTDTTRDDSWQRAQAFRSITALTEHAGPDLLSHADVVAMTDRMVAARPTRANFRTGELTVCTMVPMRSVPHRAVMLLGLDDDVYPRSTRLDGDDVTGRTPCVGERDPRSEDRQLLLDAVMSATEHLSIYYTGADPVSGLRRPPAVPVSELIDAVTPLLEPGTALTRRHPLHDFDADNFRADSPLAVSGESFSFDTAALAGARAVVRPPVRAARVQLGGLSAAPEGDVDLADLVAFVEHPVKAFFRQRAELTISERDDDIADDLDVDLDGLAKWQIGERILRARIAGAEPGTLRAAEFRRGTLPPFGFGLETMNAIDADVDRLMREVTPRLTEPVTSIDISLGLPGGRRLSGTVPSVFGGTIVTATYSRLGPVHRLAAWVRLLAVAASGRVSNPSAVAVGRGRYGSGTSTLTAPDDPLDILAGLVGLRDRGLRAPLPVATKATALYATRRRQGVDEHPALSTAGDEFSGRYGEHGDRYLRFAFPGGFDDLTSFPAADGPVLADVTAEHTEFGAVAGALWNRLLDDEKVRGS</sequence>
<dbReference type="RefSeq" id="WP_076481933.1">
    <property type="nucleotide sequence ID" value="NZ_FTNT01000011.1"/>
</dbReference>
<dbReference type="InterPro" id="IPR041500">
    <property type="entry name" value="RecC_C"/>
</dbReference>
<dbReference type="GO" id="GO:0008854">
    <property type="term" value="F:exodeoxyribonuclease V activity"/>
    <property type="evidence" value="ECO:0007669"/>
    <property type="project" value="InterPro"/>
</dbReference>
<dbReference type="InterPro" id="IPR011335">
    <property type="entry name" value="Restrct_endonuc-II-like"/>
</dbReference>